<dbReference type="Gene3D" id="3.40.710.10">
    <property type="entry name" value="DD-peptidase/beta-lactamase superfamily"/>
    <property type="match status" value="1"/>
</dbReference>
<sequence length="393" mass="44001">MDNQFNQHHYHRSRSWFTRKRTGIIIVVLLLLISGGAAGIAYHSYQAQSAPKPAKTIPVKKHTNTVALAKPLHLNQTKAHQAIVIDAQTGQVLGEKNANQQVGIASESKMLTAYAVLKAIKAKKITWNTEVPITKKSDWSHKDPNVYAHLDVHEGEKLQVRTLFNAMYTLSANDAAFALADFMKPKSLTQQQALTKWAQELNLRGSKWFNAAGQLNRNAGAYKVSHQKWNAENTASVAQVAKMAYRNLQISPELHQDYHDLDFIYHPKPDQSKSLETELSRFQKGVKPHLNNPLNLSFKNYKTGSSPKYGGGISAFMQAPDGHQFIVVVDGAGPYISRAPRFQESVNALNEVLAHKQPISFQKGQEVTNLKTIDEPHAHSTRVKKKAVYWNDK</sequence>
<dbReference type="PANTHER" id="PTHR35333:SF3">
    <property type="entry name" value="BETA-LACTAMASE-TYPE TRANSPEPTIDASE FOLD CONTAINING PROTEIN"/>
    <property type="match status" value="1"/>
</dbReference>
<keyword evidence="8" id="KW-0472">Membrane</keyword>
<keyword evidence="8" id="KW-0812">Transmembrane</keyword>
<name>A0ABY5BXA5_9LACO</name>
<dbReference type="SUPFAM" id="SSF56601">
    <property type="entry name" value="beta-lactamase/transpeptidase-like"/>
    <property type="match status" value="1"/>
</dbReference>
<evidence type="ECO:0000256" key="7">
    <source>
        <dbReference type="RuleBase" id="RU004016"/>
    </source>
</evidence>
<evidence type="ECO:0000256" key="2">
    <source>
        <dbReference type="ARBA" id="ARBA00022729"/>
    </source>
</evidence>
<accession>A0ABY5BXA5</accession>
<proteinExistence type="inferred from homology"/>
<dbReference type="PRINTS" id="PR00725">
    <property type="entry name" value="DADACBPTASE1"/>
</dbReference>
<comment type="similarity">
    <text evidence="1 7">Belongs to the peptidase S11 family.</text>
</comment>
<keyword evidence="5" id="KW-0573">Peptidoglycan synthesis</keyword>
<organism evidence="10 11">
    <name type="scientific">Fructilactobacillus carniphilus</name>
    <dbReference type="NCBI Taxonomy" id="2940297"/>
    <lineage>
        <taxon>Bacteria</taxon>
        <taxon>Bacillati</taxon>
        <taxon>Bacillota</taxon>
        <taxon>Bacilli</taxon>
        <taxon>Lactobacillales</taxon>
        <taxon>Lactobacillaceae</taxon>
        <taxon>Fructilactobacillus</taxon>
    </lineage>
</organism>
<dbReference type="Proteomes" id="UP001056164">
    <property type="component" value="Chromosome"/>
</dbReference>
<evidence type="ECO:0000256" key="4">
    <source>
        <dbReference type="ARBA" id="ARBA00022960"/>
    </source>
</evidence>
<keyword evidence="6" id="KW-0961">Cell wall biogenesis/degradation</keyword>
<feature type="domain" description="Peptidase S11 D-alanyl-D-alanine carboxypeptidase A N-terminal" evidence="9">
    <location>
        <begin position="75"/>
        <end position="256"/>
    </location>
</feature>
<dbReference type="Pfam" id="PF00768">
    <property type="entry name" value="Peptidase_S11"/>
    <property type="match status" value="1"/>
</dbReference>
<dbReference type="InterPro" id="IPR018044">
    <property type="entry name" value="Peptidase_S11"/>
</dbReference>
<keyword evidence="4" id="KW-0133">Cell shape</keyword>
<evidence type="ECO:0000256" key="1">
    <source>
        <dbReference type="ARBA" id="ARBA00007164"/>
    </source>
</evidence>
<dbReference type="InterPro" id="IPR000871">
    <property type="entry name" value="Beta-lactam_class-A"/>
</dbReference>
<evidence type="ECO:0000313" key="11">
    <source>
        <dbReference type="Proteomes" id="UP001056164"/>
    </source>
</evidence>
<keyword evidence="2" id="KW-0732">Signal</keyword>
<dbReference type="InterPro" id="IPR012338">
    <property type="entry name" value="Beta-lactam/transpept-like"/>
</dbReference>
<evidence type="ECO:0000256" key="6">
    <source>
        <dbReference type="ARBA" id="ARBA00023316"/>
    </source>
</evidence>
<evidence type="ECO:0000256" key="3">
    <source>
        <dbReference type="ARBA" id="ARBA00022801"/>
    </source>
</evidence>
<dbReference type="RefSeq" id="WP_252794981.1">
    <property type="nucleotide sequence ID" value="NZ_CP097121.1"/>
</dbReference>
<dbReference type="EMBL" id="CP097121">
    <property type="protein sequence ID" value="USS90465.1"/>
    <property type="molecule type" value="Genomic_DNA"/>
</dbReference>
<keyword evidence="8" id="KW-1133">Transmembrane helix</keyword>
<dbReference type="PANTHER" id="PTHR35333">
    <property type="entry name" value="BETA-LACTAMASE"/>
    <property type="match status" value="1"/>
</dbReference>
<evidence type="ECO:0000259" key="9">
    <source>
        <dbReference type="Pfam" id="PF00768"/>
    </source>
</evidence>
<dbReference type="InterPro" id="IPR001967">
    <property type="entry name" value="Peptidase_S11_N"/>
</dbReference>
<evidence type="ECO:0000256" key="8">
    <source>
        <dbReference type="SAM" id="Phobius"/>
    </source>
</evidence>
<dbReference type="GO" id="GO:0016787">
    <property type="term" value="F:hydrolase activity"/>
    <property type="evidence" value="ECO:0007669"/>
    <property type="project" value="UniProtKB-KW"/>
</dbReference>
<evidence type="ECO:0000256" key="5">
    <source>
        <dbReference type="ARBA" id="ARBA00022984"/>
    </source>
</evidence>
<keyword evidence="11" id="KW-1185">Reference proteome</keyword>
<feature type="transmembrane region" description="Helical" evidence="8">
    <location>
        <begin position="21"/>
        <end position="42"/>
    </location>
</feature>
<keyword evidence="3 10" id="KW-0378">Hydrolase</keyword>
<reference evidence="10" key="1">
    <citation type="submission" date="2022-05" db="EMBL/GenBank/DDBJ databases">
        <authorList>
            <person name="Oliphant S.A."/>
            <person name="Watson-Haigh N.S."/>
            <person name="Sumby K.M."/>
            <person name="Gardner J.M."/>
            <person name="Jiranek V."/>
        </authorList>
    </citation>
    <scope>NUCLEOTIDE SEQUENCE</scope>
    <source>
        <strain evidence="10">KI4_A6</strain>
    </source>
</reference>
<evidence type="ECO:0000313" key="10">
    <source>
        <dbReference type="EMBL" id="USS90465.1"/>
    </source>
</evidence>
<gene>
    <name evidence="10" type="ORF">M3M37_06405</name>
</gene>
<protein>
    <submittedName>
        <fullName evidence="10">Serine hydrolase</fullName>
    </submittedName>
</protein>